<dbReference type="EMBL" id="GBXM01098758">
    <property type="protein sequence ID" value="JAH09819.1"/>
    <property type="molecule type" value="Transcribed_RNA"/>
</dbReference>
<feature type="region of interest" description="Disordered" evidence="1">
    <location>
        <begin position="1"/>
        <end position="22"/>
    </location>
</feature>
<evidence type="ECO:0000256" key="1">
    <source>
        <dbReference type="SAM" id="MobiDB-lite"/>
    </source>
</evidence>
<reference evidence="2" key="1">
    <citation type="submission" date="2014-11" db="EMBL/GenBank/DDBJ databases">
        <authorList>
            <person name="Amaro Gonzalez C."/>
        </authorList>
    </citation>
    <scope>NUCLEOTIDE SEQUENCE</scope>
</reference>
<reference evidence="2" key="2">
    <citation type="journal article" date="2015" name="Fish Shellfish Immunol.">
        <title>Early steps in the European eel (Anguilla anguilla)-Vibrio vulnificus interaction in the gills: Role of the RtxA13 toxin.</title>
        <authorList>
            <person name="Callol A."/>
            <person name="Pajuelo D."/>
            <person name="Ebbesson L."/>
            <person name="Teles M."/>
            <person name="MacKenzie S."/>
            <person name="Amaro C."/>
        </authorList>
    </citation>
    <scope>NUCLEOTIDE SEQUENCE</scope>
</reference>
<accession>A0A0E9PZB7</accession>
<organism evidence="2">
    <name type="scientific">Anguilla anguilla</name>
    <name type="common">European freshwater eel</name>
    <name type="synonym">Muraena anguilla</name>
    <dbReference type="NCBI Taxonomy" id="7936"/>
    <lineage>
        <taxon>Eukaryota</taxon>
        <taxon>Metazoa</taxon>
        <taxon>Chordata</taxon>
        <taxon>Craniata</taxon>
        <taxon>Vertebrata</taxon>
        <taxon>Euteleostomi</taxon>
        <taxon>Actinopterygii</taxon>
        <taxon>Neopterygii</taxon>
        <taxon>Teleostei</taxon>
        <taxon>Anguilliformes</taxon>
        <taxon>Anguillidae</taxon>
        <taxon>Anguilla</taxon>
    </lineage>
</organism>
<name>A0A0E9PZB7_ANGAN</name>
<feature type="compositionally biased region" description="Polar residues" evidence="1">
    <location>
        <begin position="1"/>
        <end position="11"/>
    </location>
</feature>
<sequence>MLSNVEMSDSLFTVGYTYGNGP</sequence>
<evidence type="ECO:0000313" key="2">
    <source>
        <dbReference type="EMBL" id="JAH09819.1"/>
    </source>
</evidence>
<protein>
    <submittedName>
        <fullName evidence="2">Uncharacterized protein</fullName>
    </submittedName>
</protein>
<dbReference type="AlphaFoldDB" id="A0A0E9PZB7"/>
<proteinExistence type="predicted"/>